<feature type="chain" id="PRO_5015749854" description="Copper-binding protein" evidence="1">
    <location>
        <begin position="30"/>
        <end position="149"/>
    </location>
</feature>
<evidence type="ECO:0008006" key="4">
    <source>
        <dbReference type="Google" id="ProtNLM"/>
    </source>
</evidence>
<gene>
    <name evidence="2" type="ORF">C8N35_10134</name>
</gene>
<keyword evidence="3" id="KW-1185">Reference proteome</keyword>
<sequence>MTRTATNRLRSALFGLAAAGLAGISPAAADGYLATQPEELEDLILGTDMIGFNVSPKEYNLRTGQSYSLKIKASGYQEYALVAPEFFDFIWLRKVEAGDMEIKANSIYELEFEEESEAEIFFVPIRPGTYQMYARGLLEKGTVVTINVK</sequence>
<protein>
    <recommendedName>
        <fullName evidence="4">Copper-binding protein</fullName>
    </recommendedName>
</protein>
<organism evidence="2 3">
    <name type="scientific">Breoghania corrubedonensis</name>
    <dbReference type="NCBI Taxonomy" id="665038"/>
    <lineage>
        <taxon>Bacteria</taxon>
        <taxon>Pseudomonadati</taxon>
        <taxon>Pseudomonadota</taxon>
        <taxon>Alphaproteobacteria</taxon>
        <taxon>Hyphomicrobiales</taxon>
        <taxon>Stappiaceae</taxon>
        <taxon>Breoghania</taxon>
    </lineage>
</organism>
<comment type="caution">
    <text evidence="2">The sequence shown here is derived from an EMBL/GenBank/DDBJ whole genome shotgun (WGS) entry which is preliminary data.</text>
</comment>
<proteinExistence type="predicted"/>
<dbReference type="EMBL" id="QAYG01000001">
    <property type="protein sequence ID" value="PTW62002.1"/>
    <property type="molecule type" value="Genomic_DNA"/>
</dbReference>
<accession>A0A2T5VE21</accession>
<dbReference type="RefSeq" id="WP_210203340.1">
    <property type="nucleotide sequence ID" value="NZ_QAYG01000001.1"/>
</dbReference>
<feature type="signal peptide" evidence="1">
    <location>
        <begin position="1"/>
        <end position="29"/>
    </location>
</feature>
<evidence type="ECO:0000256" key="1">
    <source>
        <dbReference type="SAM" id="SignalP"/>
    </source>
</evidence>
<reference evidence="2 3" key="1">
    <citation type="submission" date="2018-04" db="EMBL/GenBank/DDBJ databases">
        <title>Genomic Encyclopedia of Archaeal and Bacterial Type Strains, Phase II (KMG-II): from individual species to whole genera.</title>
        <authorList>
            <person name="Goeker M."/>
        </authorList>
    </citation>
    <scope>NUCLEOTIDE SEQUENCE [LARGE SCALE GENOMIC DNA]</scope>
    <source>
        <strain evidence="2 3">DSM 23382</strain>
    </source>
</reference>
<dbReference type="AlphaFoldDB" id="A0A2T5VE21"/>
<keyword evidence="1" id="KW-0732">Signal</keyword>
<evidence type="ECO:0000313" key="2">
    <source>
        <dbReference type="EMBL" id="PTW62002.1"/>
    </source>
</evidence>
<dbReference type="Proteomes" id="UP000244081">
    <property type="component" value="Unassembled WGS sequence"/>
</dbReference>
<name>A0A2T5VE21_9HYPH</name>
<evidence type="ECO:0000313" key="3">
    <source>
        <dbReference type="Proteomes" id="UP000244081"/>
    </source>
</evidence>